<dbReference type="PANTHER" id="PTHR42686">
    <property type="entry name" value="GH17980P-RELATED"/>
    <property type="match status" value="1"/>
</dbReference>
<dbReference type="SUPFAM" id="SSF51430">
    <property type="entry name" value="NAD(P)-linked oxidoreductase"/>
    <property type="match status" value="1"/>
</dbReference>
<dbReference type="InterPro" id="IPR020471">
    <property type="entry name" value="AKR"/>
</dbReference>
<evidence type="ECO:0000313" key="3">
    <source>
        <dbReference type="Proteomes" id="UP001449657"/>
    </source>
</evidence>
<dbReference type="Proteomes" id="UP001449657">
    <property type="component" value="Chromosome"/>
</dbReference>
<reference evidence="2 3" key="1">
    <citation type="submission" date="2024-03" db="EMBL/GenBank/DDBJ databases">
        <title>Chitinophaga caseinilytica sp. nov., a casein hydrolysing bacterium isolated from forest soil.</title>
        <authorList>
            <person name="Lee D.S."/>
            <person name="Han D.M."/>
            <person name="Baek J.H."/>
            <person name="Choi D.G."/>
            <person name="Jeon J.H."/>
            <person name="Jeon C.O."/>
        </authorList>
    </citation>
    <scope>NUCLEOTIDE SEQUENCE [LARGE SCALE GENOMIC DNA]</scope>
    <source>
        <strain evidence="2 3">KACC 19118</strain>
    </source>
</reference>
<protein>
    <submittedName>
        <fullName evidence="2">Aldo/keto reductase</fullName>
    </submittedName>
</protein>
<dbReference type="EMBL" id="CP150096">
    <property type="protein sequence ID" value="WZN47031.1"/>
    <property type="molecule type" value="Genomic_DNA"/>
</dbReference>
<dbReference type="PANTHER" id="PTHR42686:SF1">
    <property type="entry name" value="GH17980P-RELATED"/>
    <property type="match status" value="1"/>
</dbReference>
<name>A0ABZ2Z469_9BACT</name>
<dbReference type="Gene3D" id="3.20.20.100">
    <property type="entry name" value="NADP-dependent oxidoreductase domain"/>
    <property type="match status" value="1"/>
</dbReference>
<evidence type="ECO:0000313" key="2">
    <source>
        <dbReference type="EMBL" id="WZN47031.1"/>
    </source>
</evidence>
<organism evidence="2 3">
    <name type="scientific">Chitinophaga caseinilytica</name>
    <dbReference type="NCBI Taxonomy" id="2267521"/>
    <lineage>
        <taxon>Bacteria</taxon>
        <taxon>Pseudomonadati</taxon>
        <taxon>Bacteroidota</taxon>
        <taxon>Chitinophagia</taxon>
        <taxon>Chitinophagales</taxon>
        <taxon>Chitinophagaceae</taxon>
        <taxon>Chitinophaga</taxon>
    </lineage>
</organism>
<dbReference type="InterPro" id="IPR036812">
    <property type="entry name" value="NAD(P)_OxRdtase_dom_sf"/>
</dbReference>
<dbReference type="RefSeq" id="WP_341841694.1">
    <property type="nucleotide sequence ID" value="NZ_CP149792.1"/>
</dbReference>
<evidence type="ECO:0000259" key="1">
    <source>
        <dbReference type="Pfam" id="PF00248"/>
    </source>
</evidence>
<sequence>MISTEKCPMPELIFGTSGLGNLYEAWPSETKWQIVEECVRVAPGPLVFDTAGKYGAGLALEMLGEGLRKQGTHPGEVVISNKLGWYRTALKGKEPSFEPGVWKNLEHDAVQRIDYDGIVACYEQGNTLLNGYRAGWVSVHDPDEYLAAAVSPADRARRFGDVLSAYEALKDLKREGSVAGVGIGSKDWTVVREICEVVEMDWVMIANSFTMHHHPAELVAFMRQLDAQGIPVINAAVFNGGFLTGQDFYNYRRVSPQTHSELYRWREKMHAVCREFGILPAAACVAFAKSAPGVRSIALNMTRDYRAGSQVDILKTSIPPACWERMATENLIDKHFAETHLYEPDI</sequence>
<proteinExistence type="predicted"/>
<feature type="domain" description="NADP-dependent oxidoreductase" evidence="1">
    <location>
        <begin position="11"/>
        <end position="323"/>
    </location>
</feature>
<gene>
    <name evidence="2" type="ORF">WJU22_02395</name>
</gene>
<dbReference type="CDD" id="cd19152">
    <property type="entry name" value="AKR_AKR15A"/>
    <property type="match status" value="1"/>
</dbReference>
<accession>A0ABZ2Z469</accession>
<dbReference type="InterPro" id="IPR023210">
    <property type="entry name" value="NADP_OxRdtase_dom"/>
</dbReference>
<keyword evidence="3" id="KW-1185">Reference proteome</keyword>
<dbReference type="Pfam" id="PF00248">
    <property type="entry name" value="Aldo_ket_red"/>
    <property type="match status" value="1"/>
</dbReference>